<dbReference type="InterPro" id="IPR013783">
    <property type="entry name" value="Ig-like_fold"/>
</dbReference>
<dbReference type="SMART" id="SM01208">
    <property type="entry name" value="G5"/>
    <property type="match status" value="1"/>
</dbReference>
<keyword evidence="1" id="KW-0732">Signal</keyword>
<dbReference type="InterPro" id="IPR039564">
    <property type="entry name" value="Peptidase_C39-like"/>
</dbReference>
<accession>V6IXQ5</accession>
<dbReference type="SUPFAM" id="SSF54001">
    <property type="entry name" value="Cysteine proteinases"/>
    <property type="match status" value="1"/>
</dbReference>
<sequence>MNKRFIRHSAILIILILSFILSGCSIVDSFSGRVVIGEAENKNGVTINIQQVPSVIRLGTDFDPRKNVKVIDQQKRKISVDQVKISGHVNTKQTGTYKLIYTYQAHGVSVSKSKTIQVVYKKQIPIPYETKTVEEKTIERGKTIVRQKGMNGSRLVSYDAKFVNGKVITLKELTSRNLKDPIVQVVYSGTKIPKSYRMNVAAISQLPNLPAGCEITAVTMMLRYHGANVTKEQMAEEMPRATNGDPNTGFVGSPYSKSGVTIYPPALMQLVKKYAGSSVNLTGVSTDQLKNYLSKNHPVVIWGTFDRFLYHALTLTGYTPSGFYYNDPWTGTKRRMENTQMIAHWNALDRRAITD</sequence>
<evidence type="ECO:0000313" key="4">
    <source>
        <dbReference type="Proteomes" id="UP000018296"/>
    </source>
</evidence>
<dbReference type="PROSITE" id="PS51109">
    <property type="entry name" value="G5"/>
    <property type="match status" value="1"/>
</dbReference>
<dbReference type="EMBL" id="AWTC01000006">
    <property type="protein sequence ID" value="EST12168.1"/>
    <property type="molecule type" value="Genomic_DNA"/>
</dbReference>
<proteinExistence type="predicted"/>
<dbReference type="InterPro" id="IPR038765">
    <property type="entry name" value="Papain-like_cys_pep_sf"/>
</dbReference>
<dbReference type="RefSeq" id="WP_023510035.1">
    <property type="nucleotide sequence ID" value="NZ_AWTC01000006.1"/>
</dbReference>
<dbReference type="Gene3D" id="3.90.70.10">
    <property type="entry name" value="Cysteine proteinases"/>
    <property type="match status" value="1"/>
</dbReference>
<dbReference type="Proteomes" id="UP000018296">
    <property type="component" value="Unassembled WGS sequence"/>
</dbReference>
<comment type="caution">
    <text evidence="3">The sequence shown here is derived from an EMBL/GenBank/DDBJ whole genome shotgun (WGS) entry which is preliminary data.</text>
</comment>
<gene>
    <name evidence="3" type="ORF">P343_08880</name>
</gene>
<dbReference type="Pfam" id="PF13529">
    <property type="entry name" value="Peptidase_C39_2"/>
    <property type="match status" value="1"/>
</dbReference>
<dbReference type="AlphaFoldDB" id="V6IXQ5"/>
<evidence type="ECO:0000259" key="2">
    <source>
        <dbReference type="PROSITE" id="PS51109"/>
    </source>
</evidence>
<dbReference type="InterPro" id="IPR011098">
    <property type="entry name" value="G5_dom"/>
</dbReference>
<feature type="domain" description="G5" evidence="2">
    <location>
        <begin position="110"/>
        <end position="192"/>
    </location>
</feature>
<dbReference type="PATRIC" id="fig|1395513.3.peg.1794"/>
<dbReference type="eggNOG" id="COG4990">
    <property type="taxonomic scope" value="Bacteria"/>
</dbReference>
<dbReference type="Gene3D" id="2.20.230.10">
    <property type="entry name" value="Resuscitation-promoting factor rpfb"/>
    <property type="match status" value="1"/>
</dbReference>
<dbReference type="PANTHER" id="PTHR37806:SF1">
    <property type="entry name" value="PEPTIDASE C39-LIKE DOMAIN-CONTAINING PROTEIN"/>
    <property type="match status" value="1"/>
</dbReference>
<dbReference type="PANTHER" id="PTHR37806">
    <property type="entry name" value="LMO0724 PROTEIN"/>
    <property type="match status" value="1"/>
</dbReference>
<dbReference type="PROSITE" id="PS51257">
    <property type="entry name" value="PROKAR_LIPOPROTEIN"/>
    <property type="match status" value="1"/>
</dbReference>
<name>V6IXQ5_9BACL</name>
<organism evidence="3 4">
    <name type="scientific">Sporolactobacillus laevolacticus DSM 442</name>
    <dbReference type="NCBI Taxonomy" id="1395513"/>
    <lineage>
        <taxon>Bacteria</taxon>
        <taxon>Bacillati</taxon>
        <taxon>Bacillota</taxon>
        <taxon>Bacilli</taxon>
        <taxon>Bacillales</taxon>
        <taxon>Sporolactobacillaceae</taxon>
        <taxon>Sporolactobacillus</taxon>
    </lineage>
</organism>
<keyword evidence="4" id="KW-1185">Reference proteome</keyword>
<reference evidence="3 4" key="1">
    <citation type="journal article" date="2013" name="Genome Announc.">
        <title>Genome Sequence of Sporolactobacillus laevolacticus DSM442, an Efficient Polymer-Grade D-Lactate Producer from Agricultural Waste Cottonseed as a Nitrogen Source.</title>
        <authorList>
            <person name="Wang H."/>
            <person name="Wang L."/>
            <person name="Ju J."/>
            <person name="Yu B."/>
            <person name="Ma Y."/>
        </authorList>
    </citation>
    <scope>NUCLEOTIDE SEQUENCE [LARGE SCALE GENOMIC DNA]</scope>
    <source>
        <strain evidence="3 4">DSM 442</strain>
    </source>
</reference>
<dbReference type="Pfam" id="PF07501">
    <property type="entry name" value="G5"/>
    <property type="match status" value="1"/>
</dbReference>
<dbReference type="Pfam" id="PF16403">
    <property type="entry name" value="Bact_surface_Ig-like"/>
    <property type="match status" value="1"/>
</dbReference>
<evidence type="ECO:0000313" key="3">
    <source>
        <dbReference type="EMBL" id="EST12168.1"/>
    </source>
</evidence>
<evidence type="ECO:0000256" key="1">
    <source>
        <dbReference type="ARBA" id="ARBA00022729"/>
    </source>
</evidence>
<dbReference type="InterPro" id="IPR032179">
    <property type="entry name" value="Cry22Aa_Ig-like"/>
</dbReference>
<dbReference type="Gene3D" id="2.60.40.10">
    <property type="entry name" value="Immunoglobulins"/>
    <property type="match status" value="1"/>
</dbReference>
<dbReference type="STRING" id="1395513.P343_08880"/>
<protein>
    <recommendedName>
        <fullName evidence="2">G5 domain-containing protein</fullName>
    </recommendedName>
</protein>